<dbReference type="Gene3D" id="1.25.40.10">
    <property type="entry name" value="Tetratricopeptide repeat domain"/>
    <property type="match status" value="2"/>
</dbReference>
<evidence type="ECO:0000256" key="2">
    <source>
        <dbReference type="ARBA" id="ARBA00022803"/>
    </source>
</evidence>
<dbReference type="SUPFAM" id="SSF48452">
    <property type="entry name" value="TPR-like"/>
    <property type="match status" value="1"/>
</dbReference>
<feature type="compositionally biased region" description="Polar residues" evidence="4">
    <location>
        <begin position="7"/>
        <end position="18"/>
    </location>
</feature>
<dbReference type="Proteomes" id="UP000654482">
    <property type="component" value="Unassembled WGS sequence"/>
</dbReference>
<protein>
    <submittedName>
        <fullName evidence="5">Tetratricopeptide repeat protein</fullName>
    </submittedName>
</protein>
<feature type="region of interest" description="Disordered" evidence="4">
    <location>
        <begin position="1"/>
        <end position="26"/>
    </location>
</feature>
<accession>A0A8J7B6M4</accession>
<evidence type="ECO:0000313" key="5">
    <source>
        <dbReference type="EMBL" id="MBE9114559.1"/>
    </source>
</evidence>
<dbReference type="InterPro" id="IPR050498">
    <property type="entry name" value="Ycf3"/>
</dbReference>
<keyword evidence="6" id="KW-1185">Reference proteome</keyword>
<evidence type="ECO:0000256" key="3">
    <source>
        <dbReference type="PROSITE-ProRule" id="PRU00339"/>
    </source>
</evidence>
<comment type="caution">
    <text evidence="5">The sequence shown here is derived from an EMBL/GenBank/DDBJ whole genome shotgun (WGS) entry which is preliminary data.</text>
</comment>
<name>A0A8J7B6M4_9CYAN</name>
<gene>
    <name evidence="5" type="ORF">IQ249_01495</name>
</gene>
<dbReference type="InterPro" id="IPR011990">
    <property type="entry name" value="TPR-like_helical_dom_sf"/>
</dbReference>
<evidence type="ECO:0000256" key="1">
    <source>
        <dbReference type="ARBA" id="ARBA00022737"/>
    </source>
</evidence>
<dbReference type="InterPro" id="IPR019734">
    <property type="entry name" value="TPR_rpt"/>
</dbReference>
<dbReference type="PROSITE" id="PS50005">
    <property type="entry name" value="TPR"/>
    <property type="match status" value="4"/>
</dbReference>
<feature type="repeat" description="TPR" evidence="3">
    <location>
        <begin position="69"/>
        <end position="102"/>
    </location>
</feature>
<evidence type="ECO:0000256" key="4">
    <source>
        <dbReference type="SAM" id="MobiDB-lite"/>
    </source>
</evidence>
<dbReference type="Pfam" id="PF13181">
    <property type="entry name" value="TPR_8"/>
    <property type="match status" value="1"/>
</dbReference>
<dbReference type="EMBL" id="JADEWZ010000002">
    <property type="protein sequence ID" value="MBE9114559.1"/>
    <property type="molecule type" value="Genomic_DNA"/>
</dbReference>
<keyword evidence="2 3" id="KW-0802">TPR repeat</keyword>
<dbReference type="SMART" id="SM00028">
    <property type="entry name" value="TPR"/>
    <property type="match status" value="5"/>
</dbReference>
<feature type="repeat" description="TPR" evidence="3">
    <location>
        <begin position="172"/>
        <end position="205"/>
    </location>
</feature>
<dbReference type="PANTHER" id="PTHR44858">
    <property type="entry name" value="TETRATRICOPEPTIDE REPEAT PROTEIN 6"/>
    <property type="match status" value="1"/>
</dbReference>
<keyword evidence="1" id="KW-0677">Repeat</keyword>
<reference evidence="5" key="1">
    <citation type="submission" date="2020-10" db="EMBL/GenBank/DDBJ databases">
        <authorList>
            <person name="Castelo-Branco R."/>
            <person name="Eusebio N."/>
            <person name="Adriana R."/>
            <person name="Vieira A."/>
            <person name="Brugerolle De Fraissinette N."/>
            <person name="Rezende De Castro R."/>
            <person name="Schneider M.P."/>
            <person name="Vasconcelos V."/>
            <person name="Leao P.N."/>
        </authorList>
    </citation>
    <scope>NUCLEOTIDE SEQUENCE</scope>
    <source>
        <strain evidence="5">LEGE 07157</strain>
    </source>
</reference>
<dbReference type="PANTHER" id="PTHR44858:SF1">
    <property type="entry name" value="UDP-N-ACETYLGLUCOSAMINE--PEPTIDE N-ACETYLGLUCOSAMINYLTRANSFERASE SPINDLY-RELATED"/>
    <property type="match status" value="1"/>
</dbReference>
<evidence type="ECO:0000313" key="6">
    <source>
        <dbReference type="Proteomes" id="UP000654482"/>
    </source>
</evidence>
<proteinExistence type="predicted"/>
<feature type="repeat" description="TPR" evidence="3">
    <location>
        <begin position="137"/>
        <end position="170"/>
    </location>
</feature>
<dbReference type="Pfam" id="PF00515">
    <property type="entry name" value="TPR_1"/>
    <property type="match status" value="2"/>
</dbReference>
<dbReference type="AlphaFoldDB" id="A0A8J7B6M4"/>
<sequence>MMKFPRSHSSPTNSSENPWSAMLTEGSGAEGSNLAQHLRALVLEKSNQGDYPTAIALLTQLLEREPDNAVDYNNRGLMYFQNAQYPEALADYNKAIELNSRLDSAYNNRANCHAAQGNLAQAIADYQVALDFNPGNLRAWINQGVTYRELGLYDLALENFDLALVLGKRLQGRIYGERGRTYHLRGDWNCAVADYQRAMENLPATLSARRYLRQVETWFNQLLNPLSA</sequence>
<dbReference type="RefSeq" id="WP_194027653.1">
    <property type="nucleotide sequence ID" value="NZ_JADEWZ010000002.1"/>
</dbReference>
<organism evidence="5 6">
    <name type="scientific">Lusitaniella coriacea LEGE 07157</name>
    <dbReference type="NCBI Taxonomy" id="945747"/>
    <lineage>
        <taxon>Bacteria</taxon>
        <taxon>Bacillati</taxon>
        <taxon>Cyanobacteriota</taxon>
        <taxon>Cyanophyceae</taxon>
        <taxon>Spirulinales</taxon>
        <taxon>Lusitaniellaceae</taxon>
        <taxon>Lusitaniella</taxon>
    </lineage>
</organism>
<feature type="repeat" description="TPR" evidence="3">
    <location>
        <begin position="103"/>
        <end position="136"/>
    </location>
</feature>